<protein>
    <recommendedName>
        <fullName evidence="4">NACHT domain-containing protein</fullName>
    </recommendedName>
</protein>
<evidence type="ECO:0000313" key="2">
    <source>
        <dbReference type="EMBL" id="KUJ55629.1"/>
    </source>
</evidence>
<dbReference type="Gene3D" id="3.40.50.300">
    <property type="entry name" value="P-loop containing nucleotide triphosphate hydrolases"/>
    <property type="match status" value="1"/>
</dbReference>
<feature type="coiled-coil region" evidence="1">
    <location>
        <begin position="920"/>
        <end position="947"/>
    </location>
</feature>
<evidence type="ECO:0000256" key="1">
    <source>
        <dbReference type="SAM" id="Coils"/>
    </source>
</evidence>
<organism evidence="2 3">
    <name type="scientific">Chryseobacterium aquaticum subsp. greenlandense</name>
    <dbReference type="NCBI Taxonomy" id="345663"/>
    <lineage>
        <taxon>Bacteria</taxon>
        <taxon>Pseudomonadati</taxon>
        <taxon>Bacteroidota</taxon>
        <taxon>Flavobacteriia</taxon>
        <taxon>Flavobacteriales</taxon>
        <taxon>Weeksellaceae</taxon>
        <taxon>Chryseobacterium group</taxon>
        <taxon>Chryseobacterium</taxon>
    </lineage>
</organism>
<evidence type="ECO:0008006" key="4">
    <source>
        <dbReference type="Google" id="ProtNLM"/>
    </source>
</evidence>
<keyword evidence="1" id="KW-0175">Coiled coil</keyword>
<dbReference type="RefSeq" id="WP_059137125.1">
    <property type="nucleotide sequence ID" value="NZ_LMAI01000006.1"/>
</dbReference>
<dbReference type="Proteomes" id="UP000054388">
    <property type="component" value="Unassembled WGS sequence"/>
</dbReference>
<comment type="caution">
    <text evidence="2">The sequence shown here is derived from an EMBL/GenBank/DDBJ whole genome shotgun (WGS) entry which is preliminary data.</text>
</comment>
<dbReference type="InterPro" id="IPR027417">
    <property type="entry name" value="P-loop_NTPase"/>
</dbReference>
<dbReference type="EMBL" id="LMAI01000006">
    <property type="protein sequence ID" value="KUJ55629.1"/>
    <property type="molecule type" value="Genomic_DNA"/>
</dbReference>
<accession>A0A101CGT7</accession>
<reference evidence="2 3" key="1">
    <citation type="submission" date="2015-10" db="EMBL/GenBank/DDBJ databases">
        <title>Genome sequence of Chryseobacterium greenlandense.</title>
        <authorList>
            <person name="Newman J."/>
            <person name="Fischer K."/>
            <person name="Miller J."/>
        </authorList>
    </citation>
    <scope>NUCLEOTIDE SEQUENCE [LARGE SCALE GENOMIC DNA]</scope>
    <source>
        <strain evidence="2 3">UMB34</strain>
    </source>
</reference>
<name>A0A101CGT7_9FLAO</name>
<dbReference type="SUPFAM" id="SSF52540">
    <property type="entry name" value="P-loop containing nucleoside triphosphate hydrolases"/>
    <property type="match status" value="2"/>
</dbReference>
<evidence type="ECO:0000313" key="3">
    <source>
        <dbReference type="Proteomes" id="UP000054388"/>
    </source>
</evidence>
<gene>
    <name evidence="2" type="ORF">AR686_12525</name>
</gene>
<sequence>MYKINWNVFKIKNENPTKSFEDLCYHLFCRKHNFFDGIPADFNQAGLETYPKKSKTQSIIVGFQSKFFENERNYYQQIKSSVTKALNIFPKQLDEITIYLNVNSKTSSNPAKAIENLAAKSGVKINWFTLNQFEIALNQPSNLDLAQIFFGLGNEYDFIRDNISVEDSNFLQSSELLDLPINSNNSIANDGIELSDKIILLIGGPGSGKSLLVKKIFYNEAKLGASFADFEINNNLPMLVNLKDCYNESLENIIRNRQIDYNVRNKTLKFIYILDGLDELSEVNAESILQYVRVLANQKNTQNILISCRKGSLNKIKMLEFISNFKQYEIGNLSLVHIEKYFNLKSDAQKKRILEELKISNPKLLLEINDIFMVKLLWDTIESLNESSTVIDLLQYKVMSQLKDVNHKNNIELLDILNPKDKHILKLNDEIAYRFSKKYQYRFKHNEILKILKKRFKRNSYKSLNEILNFNVNAFFDSGIGNLNFPEVSYIYHHRRYQEYFFARSLKKRFESDIKILRKDRLIINSDFFEDIFLKYLQNSYSKNNNVAGLILLKSIKHYLNHGDPWYISESETFIRNLVLQNDLVFEILINDEVLDLKSNVSRSYTNALKFYENGKIAFAEEIERETKMDWDEWEPEEMEGFIYFKIFVRKESGYGEFFTNSYREFCKNLDEESSIRLNEMSPLEYCLRSFLKIGLKHDLQSLVLLIKDFSAKELICLLNLLAENEFLPTVFSCVDLKNEIIAKIRNYRIKPTLGNLSVYFFKKILDLKVSDSQIKGSILSLASIKQRINRYFFVRFINPFLLCYIIVGEEEFLQSINIDDAISQDIVKCSTLFQLYVDTLKNDYNFSKTLAVYKKKFAKTFESYENSKIILAKLWAFIFFKANGTYINFYQLTKFLDGNFDVIMFLDQLNTIDNKFLSTVFTESDIEKYEEELLKWKEEYSKYVDRCFLLSGIYSNLNPQKVIEYTREGFSNSVVRHGWRKDIIVSEFLNEAFGEILEKRWFSKDEVADLSKKLYKLNIRLYEVTDGDHTRYGVSSFLKSLSTYDIDLAYKYLAKFKKLDLDWSIKNIGTTNIVINDIRQNSIEYYRVREKINGFSLMYDYKGELPKSHYFQIFSITMEVLRNELYDDQTKKLAFTHAFQTVENVNGHFDYDRIIYDEYYDLYSEYCVLNQVENIIPEPNENEYNYTIISEDEFDELIDDAQNRDDIENLYKKFNDSTKYKIEIKKMEIWKKLIDKTYDIMGDIELFINTLDKFGFMLSGMGYSYNSDFLHLGAAYCMLKVETSQHMLQHLIQTSGYAGFYKMILIYIEMGDKESTKELFRRFYNFCDLLLN</sequence>
<proteinExistence type="predicted"/>